<gene>
    <name evidence="2" type="ORF">BatF92_24570</name>
</gene>
<dbReference type="Pfam" id="PF00534">
    <property type="entry name" value="Glycos_transf_1"/>
    <property type="match status" value="1"/>
</dbReference>
<dbReference type="EMBL" id="AP022660">
    <property type="protein sequence ID" value="BCA50515.1"/>
    <property type="molecule type" value="Genomic_DNA"/>
</dbReference>
<evidence type="ECO:0000259" key="1">
    <source>
        <dbReference type="Pfam" id="PF00534"/>
    </source>
</evidence>
<organism evidence="2 3">
    <name type="scientific">Bacteroides thetaiotaomicron</name>
    <dbReference type="NCBI Taxonomy" id="818"/>
    <lineage>
        <taxon>Bacteria</taxon>
        <taxon>Pseudomonadati</taxon>
        <taxon>Bacteroidota</taxon>
        <taxon>Bacteroidia</taxon>
        <taxon>Bacteroidales</taxon>
        <taxon>Bacteroidaceae</taxon>
        <taxon>Bacteroides</taxon>
    </lineage>
</organism>
<feature type="domain" description="Glycosyl transferase family 1" evidence="1">
    <location>
        <begin position="225"/>
        <end position="381"/>
    </location>
</feature>
<evidence type="ECO:0000313" key="3">
    <source>
        <dbReference type="Proteomes" id="UP000500882"/>
    </source>
</evidence>
<dbReference type="Proteomes" id="UP000500882">
    <property type="component" value="Chromosome"/>
</dbReference>
<protein>
    <recommendedName>
        <fullName evidence="1">Glycosyl transferase family 1 domain-containing protein</fullName>
    </recommendedName>
</protein>
<proteinExistence type="predicted"/>
<dbReference type="SUPFAM" id="SSF53756">
    <property type="entry name" value="UDP-Glycosyltransferase/glycogen phosphorylase"/>
    <property type="match status" value="1"/>
</dbReference>
<dbReference type="InterPro" id="IPR001296">
    <property type="entry name" value="Glyco_trans_1"/>
</dbReference>
<dbReference type="Gene3D" id="3.40.50.2000">
    <property type="entry name" value="Glycogen Phosphorylase B"/>
    <property type="match status" value="1"/>
</dbReference>
<dbReference type="GO" id="GO:0016757">
    <property type="term" value="F:glycosyltransferase activity"/>
    <property type="evidence" value="ECO:0007669"/>
    <property type="project" value="InterPro"/>
</dbReference>
<name>A0A679HLD6_BACT4</name>
<evidence type="ECO:0000313" key="2">
    <source>
        <dbReference type="EMBL" id="BCA50515.1"/>
    </source>
</evidence>
<sequence length="402" mass="46238">MRRKILIIPDSYFGNYSGAFVAQIAKQLLKEIGCTVAIYSDEITENQTEADGVEIYYRNKCSSTANWFVSKYKANYAKVLDDFKPNAIFTLGSVTNKNIIFWSMARKRGIKIISKIFMQDFFCNNYYANDEKGLCTKCLDHGFKECLFRNCVRLNDKGLIGLFKKLNYTINRYRLQKELIRTDAVITSSKQQIEFYVRYGIPREHCYKTPLYFNGDRLKKYNSTMGDYFVFVAQNRIDKGIHLLKDVLEHCNLNVKVVAAYASQKSIDYALQHFGLQSYVEKGILEIRNECTWNTNLGEVVAASRGVINLSIWPSTTEFVLLEVLGLKKPVFTYKVGIHPEIIKSGYNGFVADTSAAMATQINELANNDSLYRDVSKGAYELYLQMTDWEGWKNTLKEILEK</sequence>
<dbReference type="AlphaFoldDB" id="A0A679HLD6"/>
<reference evidence="2 3" key="1">
    <citation type="submission" date="2020-02" db="EMBL/GenBank/DDBJ databases">
        <title>Whole-genome sequencing and comparative analysis of the genomes of Bacteroides thetaiotaomicron and Escherichia coli isolated from a healthy resident in Vietnam.</title>
        <authorList>
            <person name="Mohsin M."/>
            <person name="Tanaka K."/>
            <person name="Kawahara R."/>
            <person name="Kondo S."/>
            <person name="Noguchi H."/>
            <person name="Motooka D."/>
            <person name="Nakamura S."/>
            <person name="Khong D.T."/>
            <person name="Nguyen T.N."/>
            <person name="Tran H.T."/>
            <person name="Yamamoto Y."/>
        </authorList>
    </citation>
    <scope>NUCLEOTIDE SEQUENCE [LARGE SCALE GENOMIC DNA]</scope>
    <source>
        <strain evidence="2 3">F9-2</strain>
    </source>
</reference>
<accession>A0A679HLD6</accession>
<dbReference type="RefSeq" id="WP_172556743.1">
    <property type="nucleotide sequence ID" value="NZ_AP022660.1"/>
</dbReference>